<dbReference type="InterPro" id="IPR036770">
    <property type="entry name" value="Ankyrin_rpt-contain_sf"/>
</dbReference>
<dbReference type="Gene3D" id="1.25.40.20">
    <property type="entry name" value="Ankyrin repeat-containing domain"/>
    <property type="match status" value="2"/>
</dbReference>
<name>A0ABR4N8H2_9FUNG</name>
<dbReference type="PANTHER" id="PTHR46586">
    <property type="entry name" value="ANKYRIN REPEAT-CONTAINING PROTEIN"/>
    <property type="match status" value="1"/>
</dbReference>
<dbReference type="Pfam" id="PF13637">
    <property type="entry name" value="Ank_4"/>
    <property type="match status" value="1"/>
</dbReference>
<evidence type="ECO:0000313" key="2">
    <source>
        <dbReference type="Proteomes" id="UP001527925"/>
    </source>
</evidence>
<dbReference type="PANTHER" id="PTHR46586:SF3">
    <property type="entry name" value="ANKYRIN REPEAT-CONTAINING PROTEIN"/>
    <property type="match status" value="1"/>
</dbReference>
<dbReference type="InterPro" id="IPR052050">
    <property type="entry name" value="SecEffector_AnkRepeat"/>
</dbReference>
<dbReference type="Proteomes" id="UP001527925">
    <property type="component" value="Unassembled WGS sequence"/>
</dbReference>
<reference evidence="1 2" key="1">
    <citation type="submission" date="2023-09" db="EMBL/GenBank/DDBJ databases">
        <title>Pangenome analysis of Batrachochytrium dendrobatidis and related Chytrids.</title>
        <authorList>
            <person name="Yacoub M.N."/>
            <person name="Stajich J.E."/>
            <person name="James T.Y."/>
        </authorList>
    </citation>
    <scope>NUCLEOTIDE SEQUENCE [LARGE SCALE GENOMIC DNA]</scope>
    <source>
        <strain evidence="1 2">JEL0888</strain>
    </source>
</reference>
<dbReference type="SUPFAM" id="SSF48403">
    <property type="entry name" value="Ankyrin repeat"/>
    <property type="match status" value="1"/>
</dbReference>
<dbReference type="EMBL" id="JADGIZ020000021">
    <property type="protein sequence ID" value="KAL2915795.1"/>
    <property type="molecule type" value="Genomic_DNA"/>
</dbReference>
<gene>
    <name evidence="1" type="ORF">HK105_204742</name>
</gene>
<comment type="caution">
    <text evidence="1">The sequence shown here is derived from an EMBL/GenBank/DDBJ whole genome shotgun (WGS) entry which is preliminary data.</text>
</comment>
<sequence>MQNKILKHAGPLTLWVNGRIDDDNINLKQFKALLLEVFETDWQGDLTALPSNKFFFSNLDALLRRIRTRSMHARIKALKAINFNGGLDQAAIINGWTDLLDFEEPGRIGFSAARCGGIAVLENLVDERKVVVLEVEHAELAAAFGHLELLKWLAARMPDGSWSTTVMDWAAGNAHLDCVKWLSANRTEGCSTDAMDDAAGNGHLDSVKWLHDNRTEGCTTDAMDGAAKKGHLAVVKFLHANRTEGCTTYAMILAALNGHADVVEFLHLNLTQSNLADAAKIAAEYNKPAMIQRIHALAPDMINVDLANEAAAEGSISALDWIFGNTSVRPTEGSISQAIKNGCFRTLQWFRTRMPEVFRSHAMSKIGKESADTAIEWLGRDNIPVHHTDVLQLAIEERQIPAIKWVLQHLRNTRWHDGDLERAHELVGAA</sequence>
<evidence type="ECO:0000313" key="1">
    <source>
        <dbReference type="EMBL" id="KAL2915795.1"/>
    </source>
</evidence>
<protein>
    <recommendedName>
        <fullName evidence="3">Ankyrin repeat protein</fullName>
    </recommendedName>
</protein>
<keyword evidence="2" id="KW-1185">Reference proteome</keyword>
<dbReference type="Pfam" id="PF12796">
    <property type="entry name" value="Ank_2"/>
    <property type="match status" value="1"/>
</dbReference>
<proteinExistence type="predicted"/>
<organism evidence="1 2">
    <name type="scientific">Polyrhizophydium stewartii</name>
    <dbReference type="NCBI Taxonomy" id="2732419"/>
    <lineage>
        <taxon>Eukaryota</taxon>
        <taxon>Fungi</taxon>
        <taxon>Fungi incertae sedis</taxon>
        <taxon>Chytridiomycota</taxon>
        <taxon>Chytridiomycota incertae sedis</taxon>
        <taxon>Chytridiomycetes</taxon>
        <taxon>Rhizophydiales</taxon>
        <taxon>Rhizophydiales incertae sedis</taxon>
        <taxon>Polyrhizophydium</taxon>
    </lineage>
</organism>
<dbReference type="InterPro" id="IPR002110">
    <property type="entry name" value="Ankyrin_rpt"/>
</dbReference>
<accession>A0ABR4N8H2</accession>
<evidence type="ECO:0008006" key="3">
    <source>
        <dbReference type="Google" id="ProtNLM"/>
    </source>
</evidence>